<feature type="domain" description="DNA repair metallo-beta-lactamase" evidence="14">
    <location>
        <begin position="427"/>
        <end position="458"/>
    </location>
</feature>
<evidence type="ECO:0000256" key="7">
    <source>
        <dbReference type="ARBA" id="ARBA00022839"/>
    </source>
</evidence>
<feature type="compositionally biased region" description="Low complexity" evidence="13">
    <location>
        <begin position="715"/>
        <end position="728"/>
    </location>
</feature>
<evidence type="ECO:0000259" key="14">
    <source>
        <dbReference type="Pfam" id="PF07522"/>
    </source>
</evidence>
<dbReference type="Pfam" id="PF07522">
    <property type="entry name" value="DRMBL"/>
    <property type="match status" value="1"/>
</dbReference>
<feature type="region of interest" description="Disordered" evidence="13">
    <location>
        <begin position="661"/>
        <end position="732"/>
    </location>
</feature>
<name>A0A0H1BEX3_9EURO</name>
<keyword evidence="8" id="KW-0233">DNA recombination</keyword>
<dbReference type="PANTHER" id="PTHR23240">
    <property type="entry name" value="DNA CROSS-LINK REPAIR PROTEIN PSO2/SNM1-RELATED"/>
    <property type="match status" value="1"/>
</dbReference>
<keyword evidence="4" id="KW-0255">Endonuclease</keyword>
<accession>A0A0H1BEX3</accession>
<evidence type="ECO:0000256" key="3">
    <source>
        <dbReference type="ARBA" id="ARBA00022722"/>
    </source>
</evidence>
<dbReference type="AlphaFoldDB" id="A0A0H1BEX3"/>
<dbReference type="Proteomes" id="UP000053573">
    <property type="component" value="Unassembled WGS sequence"/>
</dbReference>
<dbReference type="InterPro" id="IPR036866">
    <property type="entry name" value="RibonucZ/Hydroxyglut_hydro"/>
</dbReference>
<keyword evidence="16" id="KW-1185">Reference proteome</keyword>
<comment type="subcellular location">
    <subcellularLocation>
        <location evidence="1">Nucleus</location>
    </subcellularLocation>
</comment>
<keyword evidence="6" id="KW-0378">Hydrolase</keyword>
<dbReference type="Pfam" id="PF23023">
    <property type="entry name" value="Anti-Pycsar_Apyc1"/>
    <property type="match status" value="1"/>
</dbReference>
<dbReference type="SUPFAM" id="SSF56281">
    <property type="entry name" value="Metallo-hydrolase/oxidoreductase"/>
    <property type="match status" value="1"/>
</dbReference>
<keyword evidence="7" id="KW-0269">Exonuclease</keyword>
<protein>
    <recommendedName>
        <fullName evidence="11">Protein artemis</fullName>
    </recommendedName>
    <alternativeName>
        <fullName evidence="12">DNA cross-link repair 1C protein</fullName>
    </alternativeName>
</protein>
<dbReference type="STRING" id="2060906.A0A0H1BEX3"/>
<gene>
    <name evidence="15" type="ORF">EMPG_14575</name>
</gene>
<keyword evidence="5" id="KW-0227">DNA damage</keyword>
<dbReference type="InterPro" id="IPR011084">
    <property type="entry name" value="DRMBL"/>
</dbReference>
<sequence length="769" mass="86027">MSTFDGIVEVDYFRKNPDRPAPLACFLSHVHSDHLQGLESLRAPFIYCSAATREILLRLEKYPHRINFSKGILESRKKHYKHLSKLLRPIPLQVPTEIELSPRNNVRVTLFDANHCPGAVMFLIEGNGKAILYTGDIRAESWWVDNLIRNPVLIPYTLGSKRLDKIYLDTTFATKSNVYQTFPSKAEGIRELLEKIQTYPDNTLFYLRVWTFGYEDVWLALSAALNTQIHVDRYQMGVYQSLTTRVTNGFGVDEAPFLCGFQLGHSQVPGCLTLGHGARIHSCEPGMVCSTISKGPSVYITPIVSRMDDGVEIPELGAGGGQGDLYQSHELELQDDSAFQQLLNVCSERIQDEEIRTSIIAALSEAHKSTSKSLSLDAYGIREDEEISVQQLVSILSRGPPAENISNPSAVNLSQSGEGQPLRNLPNTIRFPYSRHSSYAELCNLIKAFKPQDIFPCTVDSATWNEDVSMRTLFGPLCSGTNFVHDELMRRTVKQAEHQPRKRRRMRSDSSSTRNSTQQTDSDILLIQETELPPVISRAAIHERKHDSNSDRLSELQIQKDDTYPGAARFVCQQTSQNINLEQQNDIALQPSSVNSQLIAIKYALKEKHLNHELEFHLPSSLSDFGTEIDYSSQLASKAQAQAQAQSQSQNLSTPISLQFSEQPTTHDDNNSQTSTGANNKNRNDDYNNNNNNNSQADTSPDDETTLSLSPSAFDSQQTTTADSSTTSEGRERRIAAYHAAREGTYEAWSSIYSLISAGNNHTEEEVEL</sequence>
<evidence type="ECO:0000256" key="6">
    <source>
        <dbReference type="ARBA" id="ARBA00022801"/>
    </source>
</evidence>
<dbReference type="GO" id="GO:0004519">
    <property type="term" value="F:endonuclease activity"/>
    <property type="evidence" value="ECO:0007669"/>
    <property type="project" value="UniProtKB-KW"/>
</dbReference>
<comment type="caution">
    <text evidence="15">The sequence shown here is derived from an EMBL/GenBank/DDBJ whole genome shotgun (WGS) entry which is preliminary data.</text>
</comment>
<dbReference type="GO" id="GO:0036297">
    <property type="term" value="P:interstrand cross-link repair"/>
    <property type="evidence" value="ECO:0007669"/>
    <property type="project" value="TreeGrafter"/>
</dbReference>
<dbReference type="GO" id="GO:0006303">
    <property type="term" value="P:double-strand break repair via nonhomologous end joining"/>
    <property type="evidence" value="ECO:0007669"/>
    <property type="project" value="TreeGrafter"/>
</dbReference>
<dbReference type="GO" id="GO:0005634">
    <property type="term" value="C:nucleus"/>
    <property type="evidence" value="ECO:0007669"/>
    <property type="project" value="UniProtKB-SubCell"/>
</dbReference>
<dbReference type="GO" id="GO:0006310">
    <property type="term" value="P:DNA recombination"/>
    <property type="evidence" value="ECO:0007669"/>
    <property type="project" value="UniProtKB-KW"/>
</dbReference>
<proteinExistence type="inferred from homology"/>
<evidence type="ECO:0000256" key="1">
    <source>
        <dbReference type="ARBA" id="ARBA00004123"/>
    </source>
</evidence>
<feature type="compositionally biased region" description="Low complexity" evidence="13">
    <location>
        <begin position="509"/>
        <end position="523"/>
    </location>
</feature>
<evidence type="ECO:0000313" key="15">
    <source>
        <dbReference type="EMBL" id="KLJ10019.1"/>
    </source>
</evidence>
<keyword evidence="3" id="KW-0540">Nuclease</keyword>
<evidence type="ECO:0000256" key="13">
    <source>
        <dbReference type="SAM" id="MobiDB-lite"/>
    </source>
</evidence>
<keyword evidence="10" id="KW-0539">Nucleus</keyword>
<organism evidence="15 16">
    <name type="scientific">Blastomyces silverae</name>
    <dbReference type="NCBI Taxonomy" id="2060906"/>
    <lineage>
        <taxon>Eukaryota</taxon>
        <taxon>Fungi</taxon>
        <taxon>Dikarya</taxon>
        <taxon>Ascomycota</taxon>
        <taxon>Pezizomycotina</taxon>
        <taxon>Eurotiomycetes</taxon>
        <taxon>Eurotiomycetidae</taxon>
        <taxon>Onygenales</taxon>
        <taxon>Ajellomycetaceae</taxon>
        <taxon>Blastomyces</taxon>
    </lineage>
</organism>
<keyword evidence="9" id="KW-0234">DNA repair</keyword>
<evidence type="ECO:0000256" key="4">
    <source>
        <dbReference type="ARBA" id="ARBA00022759"/>
    </source>
</evidence>
<evidence type="ECO:0000256" key="5">
    <source>
        <dbReference type="ARBA" id="ARBA00022763"/>
    </source>
</evidence>
<evidence type="ECO:0000256" key="10">
    <source>
        <dbReference type="ARBA" id="ARBA00023242"/>
    </source>
</evidence>
<evidence type="ECO:0000256" key="9">
    <source>
        <dbReference type="ARBA" id="ARBA00023204"/>
    </source>
</evidence>
<feature type="region of interest" description="Disordered" evidence="13">
    <location>
        <begin position="492"/>
        <end position="524"/>
    </location>
</feature>
<comment type="similarity">
    <text evidence="2">Belongs to the DNA repair metallo-beta-lactamase (DRMBL) family.</text>
</comment>
<dbReference type="EMBL" id="LDEV01002180">
    <property type="protein sequence ID" value="KLJ10019.1"/>
    <property type="molecule type" value="Genomic_DNA"/>
</dbReference>
<evidence type="ECO:0000256" key="8">
    <source>
        <dbReference type="ARBA" id="ARBA00023172"/>
    </source>
</evidence>
<evidence type="ECO:0000256" key="12">
    <source>
        <dbReference type="ARBA" id="ARBA00042677"/>
    </source>
</evidence>
<evidence type="ECO:0000256" key="2">
    <source>
        <dbReference type="ARBA" id="ARBA00010304"/>
    </source>
</evidence>
<evidence type="ECO:0000313" key="16">
    <source>
        <dbReference type="Proteomes" id="UP000053573"/>
    </source>
</evidence>
<reference evidence="16" key="1">
    <citation type="journal article" date="2015" name="PLoS Genet.">
        <title>The dynamic genome and transcriptome of the human fungal pathogen Blastomyces and close relative Emmonsia.</title>
        <authorList>
            <person name="Munoz J.F."/>
            <person name="Gauthier G.M."/>
            <person name="Desjardins C.A."/>
            <person name="Gallo J.E."/>
            <person name="Holder J."/>
            <person name="Sullivan T.D."/>
            <person name="Marty A.J."/>
            <person name="Carmen J.C."/>
            <person name="Chen Z."/>
            <person name="Ding L."/>
            <person name="Gujja S."/>
            <person name="Magrini V."/>
            <person name="Misas E."/>
            <person name="Mitreva M."/>
            <person name="Priest M."/>
            <person name="Saif S."/>
            <person name="Whiston E.A."/>
            <person name="Young S."/>
            <person name="Zeng Q."/>
            <person name="Goldman W.E."/>
            <person name="Mardis E.R."/>
            <person name="Taylor J.W."/>
            <person name="McEwen J.G."/>
            <person name="Clay O.K."/>
            <person name="Klein B.S."/>
            <person name="Cuomo C.A."/>
        </authorList>
    </citation>
    <scope>NUCLEOTIDE SEQUENCE [LARGE SCALE GENOMIC DNA]</scope>
    <source>
        <strain evidence="16">UAMH 139</strain>
    </source>
</reference>
<dbReference type="GO" id="GO:0003684">
    <property type="term" value="F:damaged DNA binding"/>
    <property type="evidence" value="ECO:0007669"/>
    <property type="project" value="TreeGrafter"/>
</dbReference>
<dbReference type="OrthoDB" id="5561659at2759"/>
<dbReference type="GO" id="GO:0000723">
    <property type="term" value="P:telomere maintenance"/>
    <property type="evidence" value="ECO:0007669"/>
    <property type="project" value="TreeGrafter"/>
</dbReference>
<dbReference type="PANTHER" id="PTHR23240:SF8">
    <property type="entry name" value="PROTEIN ARTEMIS"/>
    <property type="match status" value="1"/>
</dbReference>
<dbReference type="GO" id="GO:0035312">
    <property type="term" value="F:5'-3' DNA exonuclease activity"/>
    <property type="evidence" value="ECO:0007669"/>
    <property type="project" value="TreeGrafter"/>
</dbReference>
<evidence type="ECO:0000256" key="11">
    <source>
        <dbReference type="ARBA" id="ARBA00039759"/>
    </source>
</evidence>
<dbReference type="Gene3D" id="3.60.15.10">
    <property type="entry name" value="Ribonuclease Z/Hydroxyacylglutathione hydrolase-like"/>
    <property type="match status" value="1"/>
</dbReference>